<protein>
    <submittedName>
        <fullName evidence="1">Uncharacterized protein</fullName>
    </submittedName>
</protein>
<name>A0ACC4DJL0_PURLI</name>
<organism evidence="1 2">
    <name type="scientific">Purpureocillium lilacinum</name>
    <name type="common">Paecilomyces lilacinus</name>
    <dbReference type="NCBI Taxonomy" id="33203"/>
    <lineage>
        <taxon>Eukaryota</taxon>
        <taxon>Fungi</taxon>
        <taxon>Dikarya</taxon>
        <taxon>Ascomycota</taxon>
        <taxon>Pezizomycotina</taxon>
        <taxon>Sordariomycetes</taxon>
        <taxon>Hypocreomycetidae</taxon>
        <taxon>Hypocreales</taxon>
        <taxon>Ophiocordycipitaceae</taxon>
        <taxon>Purpureocillium</taxon>
    </lineage>
</organism>
<keyword evidence="2" id="KW-1185">Reference proteome</keyword>
<evidence type="ECO:0000313" key="2">
    <source>
        <dbReference type="Proteomes" id="UP001638806"/>
    </source>
</evidence>
<accession>A0ACC4DJL0</accession>
<evidence type="ECO:0000313" key="1">
    <source>
        <dbReference type="EMBL" id="KAL3956509.1"/>
    </source>
</evidence>
<dbReference type="EMBL" id="JBGNUJ010000008">
    <property type="protein sequence ID" value="KAL3956509.1"/>
    <property type="molecule type" value="Genomic_DNA"/>
</dbReference>
<proteinExistence type="predicted"/>
<comment type="caution">
    <text evidence="1">The sequence shown here is derived from an EMBL/GenBank/DDBJ whole genome shotgun (WGS) entry which is preliminary data.</text>
</comment>
<sequence>MKLTTGFAGLLSVAPTVYAHYKWPAMIIKGQVTGDYQYVRENTNNINPLLDLNSLDLRCNEGGLASASKTGTVTVSAGSKVGFTLSNSIGHIGPVLVYMAKAPGDPSQWDGSGEVWFKINEWGPDFPGGSIQWPQLANDTSLTLPLGLMSYEFNIPAAVPSGTYLVRIEHIGVHNAANYGGAQFFVACGQVEVVSGGSGQPGPLVAFPGAYSNDDPGIYFNNYYPRPSRTLFPGHPSGPVKVR</sequence>
<dbReference type="Proteomes" id="UP001638806">
    <property type="component" value="Unassembled WGS sequence"/>
</dbReference>
<reference evidence="1" key="1">
    <citation type="submission" date="2024-12" db="EMBL/GenBank/DDBJ databases">
        <title>Comparative genomics and development of molecular markers within Purpureocillium lilacinum and among Purpureocillium species.</title>
        <authorList>
            <person name="Yeh Z.-Y."/>
            <person name="Ni N.-T."/>
            <person name="Lo P.-H."/>
            <person name="Mushyakhwo K."/>
            <person name="Lin C.-F."/>
            <person name="Nai Y.-S."/>
        </authorList>
    </citation>
    <scope>NUCLEOTIDE SEQUENCE</scope>
    <source>
        <strain evidence="1">NCHU-NPUST-175</strain>
    </source>
</reference>
<gene>
    <name evidence="1" type="ORF">ACCO45_009355</name>
</gene>